<name>A0A6A6XEZ9_9PLEO</name>
<evidence type="ECO:0000313" key="1">
    <source>
        <dbReference type="EMBL" id="KAF2794277.1"/>
    </source>
</evidence>
<gene>
    <name evidence="1" type="ORF">K505DRAFT_337056</name>
</gene>
<dbReference type="Proteomes" id="UP000799757">
    <property type="component" value="Unassembled WGS sequence"/>
</dbReference>
<organism evidence="1 2">
    <name type="scientific">Melanomma pulvis-pyrius CBS 109.77</name>
    <dbReference type="NCBI Taxonomy" id="1314802"/>
    <lineage>
        <taxon>Eukaryota</taxon>
        <taxon>Fungi</taxon>
        <taxon>Dikarya</taxon>
        <taxon>Ascomycota</taxon>
        <taxon>Pezizomycotina</taxon>
        <taxon>Dothideomycetes</taxon>
        <taxon>Pleosporomycetidae</taxon>
        <taxon>Pleosporales</taxon>
        <taxon>Melanommataceae</taxon>
        <taxon>Melanomma</taxon>
    </lineage>
</organism>
<dbReference type="EMBL" id="MU001896">
    <property type="protein sequence ID" value="KAF2794277.1"/>
    <property type="molecule type" value="Genomic_DNA"/>
</dbReference>
<reference evidence="1" key="1">
    <citation type="journal article" date="2020" name="Stud. Mycol.">
        <title>101 Dothideomycetes genomes: a test case for predicting lifestyles and emergence of pathogens.</title>
        <authorList>
            <person name="Haridas S."/>
            <person name="Albert R."/>
            <person name="Binder M."/>
            <person name="Bloem J."/>
            <person name="Labutti K."/>
            <person name="Salamov A."/>
            <person name="Andreopoulos B."/>
            <person name="Baker S."/>
            <person name="Barry K."/>
            <person name="Bills G."/>
            <person name="Bluhm B."/>
            <person name="Cannon C."/>
            <person name="Castanera R."/>
            <person name="Culley D."/>
            <person name="Daum C."/>
            <person name="Ezra D."/>
            <person name="Gonzalez J."/>
            <person name="Henrissat B."/>
            <person name="Kuo A."/>
            <person name="Liang C."/>
            <person name="Lipzen A."/>
            <person name="Lutzoni F."/>
            <person name="Magnuson J."/>
            <person name="Mondo S."/>
            <person name="Nolan M."/>
            <person name="Ohm R."/>
            <person name="Pangilinan J."/>
            <person name="Park H.-J."/>
            <person name="Ramirez L."/>
            <person name="Alfaro M."/>
            <person name="Sun H."/>
            <person name="Tritt A."/>
            <person name="Yoshinaga Y."/>
            <person name="Zwiers L.-H."/>
            <person name="Turgeon B."/>
            <person name="Goodwin S."/>
            <person name="Spatafora J."/>
            <person name="Crous P."/>
            <person name="Grigoriev I."/>
        </authorList>
    </citation>
    <scope>NUCLEOTIDE SEQUENCE</scope>
    <source>
        <strain evidence="1">CBS 109.77</strain>
    </source>
</reference>
<sequence length="114" mass="13134">MTMNTSMKTIQKSLSTVFSPGKKKSPVYKLVEERSPGSLSAKTASSAGESRAQFDEFLRRAKELGIRTKIEDGWEVVDKEDVEKDIEWEREEQDAEEWDFVEDEDEIRDDISIL</sequence>
<protein>
    <submittedName>
        <fullName evidence="1">Uncharacterized protein</fullName>
    </submittedName>
</protein>
<accession>A0A6A6XEZ9</accession>
<dbReference type="AlphaFoldDB" id="A0A6A6XEZ9"/>
<proteinExistence type="predicted"/>
<dbReference type="OrthoDB" id="10590943at2759"/>
<keyword evidence="2" id="KW-1185">Reference proteome</keyword>
<evidence type="ECO:0000313" key="2">
    <source>
        <dbReference type="Proteomes" id="UP000799757"/>
    </source>
</evidence>